<dbReference type="STRING" id="417292.SAMN05421806_105325"/>
<name>A0A1G9A493_9ACTN</name>
<reference evidence="1 2" key="1">
    <citation type="submission" date="2016-10" db="EMBL/GenBank/DDBJ databases">
        <authorList>
            <person name="de Groot N.N."/>
        </authorList>
    </citation>
    <scope>NUCLEOTIDE SEQUENCE [LARGE SCALE GENOMIC DNA]</scope>
    <source>
        <strain evidence="1 2">CGMCC 4.5727</strain>
    </source>
</reference>
<dbReference type="InterPro" id="IPR035437">
    <property type="entry name" value="SNase_OB-fold_sf"/>
</dbReference>
<proteinExistence type="predicted"/>
<sequence>MIEFDFPRVTRPPAAQRLLRTSDGDTPVIEQPVRMVSVDTPEKAHYAGLPATAQVKLDRCLARLTDGTFDAFLPGALRAYLAERLTPDAAERHIAAGNRASAVFDVLLDRRLTRPSGARRRTAVIPTGEIIDRYGRLLAYTAPWFAGDSADPLPPRDHPDRRTFNLDMVASGWGALFLVHPSLPHNADLNLLLAEADRAWTERRGMWAEFGADLLLAYEFRACVKLGAERLDDPKRTVDEAYRRICVDLRDLSVVGLYNYHEVPPSQRLFVWADAFEQARKDLDLPGS</sequence>
<organism evidence="1 2">
    <name type="scientific">Streptomyces indicus</name>
    <dbReference type="NCBI Taxonomy" id="417292"/>
    <lineage>
        <taxon>Bacteria</taxon>
        <taxon>Bacillati</taxon>
        <taxon>Actinomycetota</taxon>
        <taxon>Actinomycetes</taxon>
        <taxon>Kitasatosporales</taxon>
        <taxon>Streptomycetaceae</taxon>
        <taxon>Streptomyces</taxon>
    </lineage>
</organism>
<evidence type="ECO:0000313" key="2">
    <source>
        <dbReference type="Proteomes" id="UP000199155"/>
    </source>
</evidence>
<accession>A0A1G9A493</accession>
<evidence type="ECO:0008006" key="3">
    <source>
        <dbReference type="Google" id="ProtNLM"/>
    </source>
</evidence>
<gene>
    <name evidence="1" type="ORF">SAMN05421806_105325</name>
</gene>
<dbReference type="Proteomes" id="UP000199155">
    <property type="component" value="Unassembled WGS sequence"/>
</dbReference>
<dbReference type="Gene3D" id="2.40.50.90">
    <property type="match status" value="1"/>
</dbReference>
<dbReference type="AlphaFoldDB" id="A0A1G9A493"/>
<dbReference type="SUPFAM" id="SSF50199">
    <property type="entry name" value="Staphylococcal nuclease"/>
    <property type="match status" value="1"/>
</dbReference>
<keyword evidence="2" id="KW-1185">Reference proteome</keyword>
<evidence type="ECO:0000313" key="1">
    <source>
        <dbReference type="EMBL" id="SDK21405.1"/>
    </source>
</evidence>
<dbReference type="RefSeq" id="WP_093610610.1">
    <property type="nucleotide sequence ID" value="NZ_FNFF01000005.1"/>
</dbReference>
<protein>
    <recommendedName>
        <fullName evidence="3">Nuclease homologue</fullName>
    </recommendedName>
</protein>
<dbReference type="OrthoDB" id="6204818at2"/>
<dbReference type="EMBL" id="FNFF01000005">
    <property type="protein sequence ID" value="SDK21405.1"/>
    <property type="molecule type" value="Genomic_DNA"/>
</dbReference>